<feature type="compositionally biased region" description="Basic residues" evidence="1">
    <location>
        <begin position="36"/>
        <end position="45"/>
    </location>
</feature>
<name>A0A397SKE0_9GLOM</name>
<gene>
    <name evidence="2" type="ORF">C1645_834063</name>
</gene>
<dbReference type="OrthoDB" id="2331621at2759"/>
<evidence type="ECO:0000313" key="3">
    <source>
        <dbReference type="Proteomes" id="UP000265703"/>
    </source>
</evidence>
<keyword evidence="3" id="KW-1185">Reference proteome</keyword>
<feature type="compositionally biased region" description="Polar residues" evidence="1">
    <location>
        <begin position="1"/>
        <end position="15"/>
    </location>
</feature>
<accession>A0A397SKE0</accession>
<dbReference type="EMBL" id="QKYT01000585">
    <property type="protein sequence ID" value="RIA83281.1"/>
    <property type="molecule type" value="Genomic_DNA"/>
</dbReference>
<protein>
    <submittedName>
        <fullName evidence="2">Uncharacterized protein</fullName>
    </submittedName>
</protein>
<organism evidence="2 3">
    <name type="scientific">Glomus cerebriforme</name>
    <dbReference type="NCBI Taxonomy" id="658196"/>
    <lineage>
        <taxon>Eukaryota</taxon>
        <taxon>Fungi</taxon>
        <taxon>Fungi incertae sedis</taxon>
        <taxon>Mucoromycota</taxon>
        <taxon>Glomeromycotina</taxon>
        <taxon>Glomeromycetes</taxon>
        <taxon>Glomerales</taxon>
        <taxon>Glomeraceae</taxon>
        <taxon>Glomus</taxon>
    </lineage>
</organism>
<comment type="caution">
    <text evidence="2">The sequence shown here is derived from an EMBL/GenBank/DDBJ whole genome shotgun (WGS) entry which is preliminary data.</text>
</comment>
<evidence type="ECO:0000313" key="2">
    <source>
        <dbReference type="EMBL" id="RIA83281.1"/>
    </source>
</evidence>
<sequence length="141" mass="16250">MQDQATSLINTLNENSENDSQDSVTNDENNIAQIRPLRRSPRHSSRQSGESIKNNDVTEDDSGTSMLKTLAHLFQKACRAETHVTKTNQEEISRLYYYGKVYEERVEEIKNAQRGVNDQSVRKQVYDDISQIEIENKINMI</sequence>
<dbReference type="Proteomes" id="UP000265703">
    <property type="component" value="Unassembled WGS sequence"/>
</dbReference>
<dbReference type="AlphaFoldDB" id="A0A397SKE0"/>
<reference evidence="2 3" key="1">
    <citation type="submission" date="2018-06" db="EMBL/GenBank/DDBJ databases">
        <title>Comparative genomics reveals the genomic features of Rhizophagus irregularis, R. cerebriforme, R. diaphanum and Gigaspora rosea, and their symbiotic lifestyle signature.</title>
        <authorList>
            <person name="Morin E."/>
            <person name="San Clemente H."/>
            <person name="Chen E.C.H."/>
            <person name="De La Providencia I."/>
            <person name="Hainaut M."/>
            <person name="Kuo A."/>
            <person name="Kohler A."/>
            <person name="Murat C."/>
            <person name="Tang N."/>
            <person name="Roy S."/>
            <person name="Loubradou J."/>
            <person name="Henrissat B."/>
            <person name="Grigoriev I.V."/>
            <person name="Corradi N."/>
            <person name="Roux C."/>
            <person name="Martin F.M."/>
        </authorList>
    </citation>
    <scope>NUCLEOTIDE SEQUENCE [LARGE SCALE GENOMIC DNA]</scope>
    <source>
        <strain evidence="2 3">DAOM 227022</strain>
    </source>
</reference>
<feature type="region of interest" description="Disordered" evidence="1">
    <location>
        <begin position="1"/>
        <end position="63"/>
    </location>
</feature>
<evidence type="ECO:0000256" key="1">
    <source>
        <dbReference type="SAM" id="MobiDB-lite"/>
    </source>
</evidence>
<feature type="compositionally biased region" description="Polar residues" evidence="1">
    <location>
        <begin position="21"/>
        <end position="32"/>
    </location>
</feature>
<proteinExistence type="predicted"/>